<feature type="region of interest" description="Disordered" evidence="1">
    <location>
        <begin position="245"/>
        <end position="280"/>
    </location>
</feature>
<gene>
    <name evidence="2" type="ORF">PMG11_03418</name>
</gene>
<evidence type="ECO:0000313" key="2">
    <source>
        <dbReference type="EMBL" id="CEO58713.1"/>
    </source>
</evidence>
<dbReference type="OrthoDB" id="4357842at2759"/>
<sequence>MSAPGDELPYKTVNGIAVPRLRSRNDWPMWKEYIEKTAKICGVWEYCDPANTAEEYREKKATLSEPTFKAVRQDAWSITGRDDAEFKKPHLLVIEYREKKAELAKKRDAIGAIKKLIDRSASPKYEKYITGVNPYRQLTALSKVFSSPSIEDINQISSEWLALQQLGENADIQDYVTRWKVLFKKCLDLNLVKGSQEEALGKSLMDSQNLATMWKPLQFQSWFEQAGILDLDTEDADTWVPALELNTEADGKSQDEDENCDDSWTSEAVEHSDDEGEDAW</sequence>
<evidence type="ECO:0000256" key="1">
    <source>
        <dbReference type="SAM" id="MobiDB-lite"/>
    </source>
</evidence>
<protein>
    <submittedName>
        <fullName evidence="2">Uncharacterized protein</fullName>
    </submittedName>
</protein>
<name>A0A0F7V9V4_PENBI</name>
<dbReference type="AlphaFoldDB" id="A0A0F7V9V4"/>
<proteinExistence type="predicted"/>
<dbReference type="EMBL" id="CDHK01000003">
    <property type="protein sequence ID" value="CEO58713.1"/>
    <property type="molecule type" value="Genomic_DNA"/>
</dbReference>
<keyword evidence="3" id="KW-1185">Reference proteome</keyword>
<dbReference type="Proteomes" id="UP000042958">
    <property type="component" value="Unassembled WGS sequence"/>
</dbReference>
<evidence type="ECO:0000313" key="3">
    <source>
        <dbReference type="Proteomes" id="UP000042958"/>
    </source>
</evidence>
<reference evidence="3" key="1">
    <citation type="journal article" date="2015" name="Genome Announc.">
        <title>Draft genome sequence of the fungus Penicillium brasilianum MG11.</title>
        <authorList>
            <person name="Horn F."/>
            <person name="Linde J."/>
            <person name="Mattern D.J."/>
            <person name="Walther G."/>
            <person name="Guthke R."/>
            <person name="Brakhage A.A."/>
            <person name="Valiante V."/>
        </authorList>
    </citation>
    <scope>NUCLEOTIDE SEQUENCE [LARGE SCALE GENOMIC DNA]</scope>
    <source>
        <strain evidence="3">MG11</strain>
    </source>
</reference>
<organism evidence="2 3">
    <name type="scientific">Penicillium brasilianum</name>
    <dbReference type="NCBI Taxonomy" id="104259"/>
    <lineage>
        <taxon>Eukaryota</taxon>
        <taxon>Fungi</taxon>
        <taxon>Dikarya</taxon>
        <taxon>Ascomycota</taxon>
        <taxon>Pezizomycotina</taxon>
        <taxon>Eurotiomycetes</taxon>
        <taxon>Eurotiomycetidae</taxon>
        <taxon>Eurotiales</taxon>
        <taxon>Aspergillaceae</taxon>
        <taxon>Penicillium</taxon>
    </lineage>
</organism>
<accession>A0A0F7V9V4</accession>
<dbReference type="STRING" id="104259.A0A0F7V9V4"/>